<evidence type="ECO:0000313" key="1">
    <source>
        <dbReference type="EMBL" id="KAK8956633.1"/>
    </source>
</evidence>
<accession>A0AAP0C058</accession>
<name>A0AAP0C058_9ASPA</name>
<organism evidence="1 2">
    <name type="scientific">Platanthera zijinensis</name>
    <dbReference type="NCBI Taxonomy" id="2320716"/>
    <lineage>
        <taxon>Eukaryota</taxon>
        <taxon>Viridiplantae</taxon>
        <taxon>Streptophyta</taxon>
        <taxon>Embryophyta</taxon>
        <taxon>Tracheophyta</taxon>
        <taxon>Spermatophyta</taxon>
        <taxon>Magnoliopsida</taxon>
        <taxon>Liliopsida</taxon>
        <taxon>Asparagales</taxon>
        <taxon>Orchidaceae</taxon>
        <taxon>Orchidoideae</taxon>
        <taxon>Orchideae</taxon>
        <taxon>Orchidinae</taxon>
        <taxon>Platanthera</taxon>
    </lineage>
</organism>
<comment type="caution">
    <text evidence="1">The sequence shown here is derived from an EMBL/GenBank/DDBJ whole genome shotgun (WGS) entry which is preliminary data.</text>
</comment>
<proteinExistence type="predicted"/>
<dbReference type="EMBL" id="JBBWWQ010000001">
    <property type="protein sequence ID" value="KAK8956633.1"/>
    <property type="molecule type" value="Genomic_DNA"/>
</dbReference>
<sequence length="74" mass="8749">MKLWVEDEDERKAEKACRMQLTVLNDALHEFLDKHYQLIPPPNKVMGLELNVENIEEISLVAMSYSHRMMCLIF</sequence>
<evidence type="ECO:0000313" key="2">
    <source>
        <dbReference type="Proteomes" id="UP001418222"/>
    </source>
</evidence>
<reference evidence="1 2" key="1">
    <citation type="journal article" date="2022" name="Nat. Plants">
        <title>Genomes of leafy and leafless Platanthera orchids illuminate the evolution of mycoheterotrophy.</title>
        <authorList>
            <person name="Li M.H."/>
            <person name="Liu K.W."/>
            <person name="Li Z."/>
            <person name="Lu H.C."/>
            <person name="Ye Q.L."/>
            <person name="Zhang D."/>
            <person name="Wang J.Y."/>
            <person name="Li Y.F."/>
            <person name="Zhong Z.M."/>
            <person name="Liu X."/>
            <person name="Yu X."/>
            <person name="Liu D.K."/>
            <person name="Tu X.D."/>
            <person name="Liu B."/>
            <person name="Hao Y."/>
            <person name="Liao X.Y."/>
            <person name="Jiang Y.T."/>
            <person name="Sun W.H."/>
            <person name="Chen J."/>
            <person name="Chen Y.Q."/>
            <person name="Ai Y."/>
            <person name="Zhai J.W."/>
            <person name="Wu S.S."/>
            <person name="Zhou Z."/>
            <person name="Hsiao Y.Y."/>
            <person name="Wu W.L."/>
            <person name="Chen Y.Y."/>
            <person name="Lin Y.F."/>
            <person name="Hsu J.L."/>
            <person name="Li C.Y."/>
            <person name="Wang Z.W."/>
            <person name="Zhao X."/>
            <person name="Zhong W.Y."/>
            <person name="Ma X.K."/>
            <person name="Ma L."/>
            <person name="Huang J."/>
            <person name="Chen G.Z."/>
            <person name="Huang M.Z."/>
            <person name="Huang L."/>
            <person name="Peng D.H."/>
            <person name="Luo Y.B."/>
            <person name="Zou S.Q."/>
            <person name="Chen S.P."/>
            <person name="Lan S."/>
            <person name="Tsai W.C."/>
            <person name="Van de Peer Y."/>
            <person name="Liu Z.J."/>
        </authorList>
    </citation>
    <scope>NUCLEOTIDE SEQUENCE [LARGE SCALE GENOMIC DNA]</scope>
    <source>
        <strain evidence="1">Lor287</strain>
    </source>
</reference>
<protein>
    <submittedName>
        <fullName evidence="1">Uncharacterized protein</fullName>
    </submittedName>
</protein>
<keyword evidence="2" id="KW-1185">Reference proteome</keyword>
<dbReference type="Proteomes" id="UP001418222">
    <property type="component" value="Unassembled WGS sequence"/>
</dbReference>
<gene>
    <name evidence="1" type="ORF">KSP39_PZI000326</name>
</gene>
<dbReference type="AlphaFoldDB" id="A0AAP0C058"/>